<feature type="domain" description="Disintegrin" evidence="9">
    <location>
        <begin position="1"/>
        <end position="54"/>
    </location>
</feature>
<evidence type="ECO:0000256" key="7">
    <source>
        <dbReference type="SAM" id="Phobius"/>
    </source>
</evidence>
<dbReference type="PROSITE" id="PS50026">
    <property type="entry name" value="EGF_3"/>
    <property type="match status" value="1"/>
</dbReference>
<sequence length="181" mass="19845">MLSPEATCAFGECCVECQYLPVHKVCREQVSSCDLPEYCNGTSEWCPEDVYVQDGAPCSDGAYSVRDGTPCGTEMMCINGECKNVSLLKYDCNVTKCHNRGICNTYKHCHCDYGWAPPDCLNQGNGGSIDSGPPPPRNTSKHSVNMTGIIAAIVFLVSTIFARLRIKRQQNTLTAEHHNVT</sequence>
<feature type="transmembrane region" description="Helical" evidence="7">
    <location>
        <begin position="144"/>
        <end position="164"/>
    </location>
</feature>
<reference evidence="10 11" key="1">
    <citation type="journal article" date="2019" name="Proc. Natl. Acad. Sci. U.S.A.">
        <title>Regulatory changes in pterin and carotenoid genes underlie balanced color polymorphisms in the wall lizard.</title>
        <authorList>
            <person name="Andrade P."/>
            <person name="Pinho C."/>
            <person name="Perez I de Lanuza G."/>
            <person name="Afonso S."/>
            <person name="Brejcha J."/>
            <person name="Rubin C.J."/>
            <person name="Wallerman O."/>
            <person name="Pereira P."/>
            <person name="Sabatino S.J."/>
            <person name="Bellati A."/>
            <person name="Pellitteri-Rosa D."/>
            <person name="Bosakova Z."/>
            <person name="Bunikis I."/>
            <person name="Carretero M.A."/>
            <person name="Feiner N."/>
            <person name="Marsik P."/>
            <person name="Pauperio F."/>
            <person name="Salvi D."/>
            <person name="Soler L."/>
            <person name="While G.M."/>
            <person name="Uller T."/>
            <person name="Font E."/>
            <person name="Andersson L."/>
            <person name="Carneiro M."/>
        </authorList>
    </citation>
    <scope>NUCLEOTIDE SEQUENCE</scope>
</reference>
<keyword evidence="3" id="KW-0800">Toxin</keyword>
<keyword evidence="7" id="KW-0472">Membrane</keyword>
<dbReference type="GO" id="GO:1990913">
    <property type="term" value="C:sperm head plasma membrane"/>
    <property type="evidence" value="ECO:0007669"/>
    <property type="project" value="TreeGrafter"/>
</dbReference>
<keyword evidence="7" id="KW-1133">Transmembrane helix</keyword>
<evidence type="ECO:0000313" key="11">
    <source>
        <dbReference type="Proteomes" id="UP000472272"/>
    </source>
</evidence>
<evidence type="ECO:0000259" key="9">
    <source>
        <dbReference type="PROSITE" id="PS50214"/>
    </source>
</evidence>
<name>A0A670I9K5_PODMU</name>
<dbReference type="Pfam" id="PF00200">
    <property type="entry name" value="Disintegrin"/>
    <property type="match status" value="1"/>
</dbReference>
<comment type="caution">
    <text evidence="6">Lacks conserved residue(s) required for the propagation of feature annotation.</text>
</comment>
<dbReference type="PANTHER" id="PTHR11905">
    <property type="entry name" value="ADAM A DISINTEGRIN AND METALLOPROTEASE DOMAIN"/>
    <property type="match status" value="1"/>
</dbReference>
<dbReference type="InterPro" id="IPR018358">
    <property type="entry name" value="Disintegrin_CS"/>
</dbReference>
<comment type="subcellular location">
    <subcellularLocation>
        <location evidence="1">Secreted</location>
    </subcellularLocation>
</comment>
<feature type="disulfide bond" evidence="5">
    <location>
        <begin position="26"/>
        <end position="46"/>
    </location>
</feature>
<keyword evidence="4 6" id="KW-1015">Disulfide bond</keyword>
<protein>
    <recommendedName>
        <fullName evidence="12">Disintegrin domain-containing protein</fullName>
    </recommendedName>
</protein>
<dbReference type="InterPro" id="IPR036436">
    <property type="entry name" value="Disintegrin_dom_sf"/>
</dbReference>
<evidence type="ECO:0000259" key="8">
    <source>
        <dbReference type="PROSITE" id="PS50026"/>
    </source>
</evidence>
<dbReference type="GO" id="GO:0005576">
    <property type="term" value="C:extracellular region"/>
    <property type="evidence" value="ECO:0007669"/>
    <property type="project" value="UniProtKB-SubCell"/>
</dbReference>
<keyword evidence="2" id="KW-0964">Secreted</keyword>
<dbReference type="SUPFAM" id="SSF57552">
    <property type="entry name" value="Blood coagulation inhibitor (disintegrin)"/>
    <property type="match status" value="1"/>
</dbReference>
<dbReference type="Proteomes" id="UP000472272">
    <property type="component" value="Chromosome 1"/>
</dbReference>
<keyword evidence="7" id="KW-0812">Transmembrane</keyword>
<evidence type="ECO:0000256" key="3">
    <source>
        <dbReference type="ARBA" id="ARBA00022656"/>
    </source>
</evidence>
<evidence type="ECO:0000256" key="2">
    <source>
        <dbReference type="ARBA" id="ARBA00022525"/>
    </source>
</evidence>
<evidence type="ECO:0008006" key="12">
    <source>
        <dbReference type="Google" id="ProtNLM"/>
    </source>
</evidence>
<dbReference type="PROSITE" id="PS50214">
    <property type="entry name" value="DISINTEGRIN_2"/>
    <property type="match status" value="1"/>
</dbReference>
<dbReference type="AlphaFoldDB" id="A0A670I9K5"/>
<dbReference type="PRINTS" id="PR00289">
    <property type="entry name" value="DISINTEGRIN"/>
</dbReference>
<evidence type="ECO:0000256" key="5">
    <source>
        <dbReference type="PROSITE-ProRule" id="PRU00068"/>
    </source>
</evidence>
<dbReference type="InterPro" id="IPR001762">
    <property type="entry name" value="Disintegrin_dom"/>
</dbReference>
<dbReference type="GO" id="GO:0090729">
    <property type="term" value="F:toxin activity"/>
    <property type="evidence" value="ECO:0007669"/>
    <property type="project" value="UniProtKB-KW"/>
</dbReference>
<reference evidence="10" key="3">
    <citation type="submission" date="2025-09" db="UniProtKB">
        <authorList>
            <consortium name="Ensembl"/>
        </authorList>
    </citation>
    <scope>IDENTIFICATION</scope>
</reference>
<dbReference type="GeneTree" id="ENSGT00940000161067"/>
<dbReference type="Ensembl" id="ENSPMRT00000008936.1">
    <property type="protein sequence ID" value="ENSPMRP00000008359.1"/>
    <property type="gene ID" value="ENSPMRG00000005657.1"/>
</dbReference>
<dbReference type="GO" id="GO:0009897">
    <property type="term" value="C:external side of plasma membrane"/>
    <property type="evidence" value="ECO:0007669"/>
    <property type="project" value="TreeGrafter"/>
</dbReference>
<evidence type="ECO:0000313" key="10">
    <source>
        <dbReference type="Ensembl" id="ENSPMRP00000008359.1"/>
    </source>
</evidence>
<proteinExistence type="predicted"/>
<dbReference type="PANTHER" id="PTHR11905:SF251">
    <property type="entry name" value="MEDIATOR COMPLEX SUBUNIT 6"/>
    <property type="match status" value="1"/>
</dbReference>
<organism evidence="10 11">
    <name type="scientific">Podarcis muralis</name>
    <name type="common">Wall lizard</name>
    <name type="synonym">Lacerta muralis</name>
    <dbReference type="NCBI Taxonomy" id="64176"/>
    <lineage>
        <taxon>Eukaryota</taxon>
        <taxon>Metazoa</taxon>
        <taxon>Chordata</taxon>
        <taxon>Craniata</taxon>
        <taxon>Vertebrata</taxon>
        <taxon>Euteleostomi</taxon>
        <taxon>Lepidosauria</taxon>
        <taxon>Squamata</taxon>
        <taxon>Bifurcata</taxon>
        <taxon>Unidentata</taxon>
        <taxon>Episquamata</taxon>
        <taxon>Laterata</taxon>
        <taxon>Lacertibaenia</taxon>
        <taxon>Lacertidae</taxon>
        <taxon>Podarcis</taxon>
    </lineage>
</organism>
<evidence type="ECO:0000256" key="6">
    <source>
        <dbReference type="PROSITE-ProRule" id="PRU00076"/>
    </source>
</evidence>
<reference evidence="10" key="2">
    <citation type="submission" date="2025-08" db="UniProtKB">
        <authorList>
            <consortium name="Ensembl"/>
        </authorList>
    </citation>
    <scope>IDENTIFICATION</scope>
</reference>
<keyword evidence="6" id="KW-0245">EGF-like domain</keyword>
<feature type="domain" description="EGF-like" evidence="8">
    <location>
        <begin position="88"/>
        <end position="121"/>
    </location>
</feature>
<evidence type="ECO:0000256" key="1">
    <source>
        <dbReference type="ARBA" id="ARBA00004613"/>
    </source>
</evidence>
<dbReference type="Gene3D" id="4.10.70.10">
    <property type="entry name" value="Disintegrin domain"/>
    <property type="match status" value="1"/>
</dbReference>
<keyword evidence="11" id="KW-1185">Reference proteome</keyword>
<dbReference type="SMART" id="SM00050">
    <property type="entry name" value="DISIN"/>
    <property type="match status" value="1"/>
</dbReference>
<dbReference type="GO" id="GO:0008584">
    <property type="term" value="P:male gonad development"/>
    <property type="evidence" value="ECO:0007669"/>
    <property type="project" value="TreeGrafter"/>
</dbReference>
<dbReference type="PROSITE" id="PS00427">
    <property type="entry name" value="DISINTEGRIN_1"/>
    <property type="match status" value="1"/>
</dbReference>
<dbReference type="PROSITE" id="PS01186">
    <property type="entry name" value="EGF_2"/>
    <property type="match status" value="1"/>
</dbReference>
<feature type="disulfide bond" evidence="6">
    <location>
        <begin position="111"/>
        <end position="120"/>
    </location>
</feature>
<accession>A0A670I9K5</accession>
<evidence type="ECO:0000256" key="4">
    <source>
        <dbReference type="ARBA" id="ARBA00023157"/>
    </source>
</evidence>
<dbReference type="InterPro" id="IPR000742">
    <property type="entry name" value="EGF"/>
</dbReference>